<accession>A0A024FUR9</accession>
<reference evidence="1 2" key="1">
    <citation type="submission" date="2012-05" db="EMBL/GenBank/DDBJ databases">
        <title>Recombination and specialization in a pathogen metapopulation.</title>
        <authorList>
            <person name="Gardiner A."/>
            <person name="Kemen E."/>
            <person name="Schultz-Larsen T."/>
            <person name="MacLean D."/>
            <person name="Van Oosterhout C."/>
            <person name="Jones J.D.G."/>
        </authorList>
    </citation>
    <scope>NUCLEOTIDE SEQUENCE [LARGE SCALE GENOMIC DNA]</scope>
    <source>
        <strain evidence="1 2">Ac Nc2</strain>
    </source>
</reference>
<dbReference type="Proteomes" id="UP000053237">
    <property type="component" value="Unassembled WGS sequence"/>
</dbReference>
<organism evidence="1 2">
    <name type="scientific">Albugo candida</name>
    <dbReference type="NCBI Taxonomy" id="65357"/>
    <lineage>
        <taxon>Eukaryota</taxon>
        <taxon>Sar</taxon>
        <taxon>Stramenopiles</taxon>
        <taxon>Oomycota</taxon>
        <taxon>Peronosporomycetes</taxon>
        <taxon>Albuginales</taxon>
        <taxon>Albuginaceae</taxon>
        <taxon>Albugo</taxon>
    </lineage>
</organism>
<evidence type="ECO:0000313" key="1">
    <source>
        <dbReference type="EMBL" id="CCI10893.1"/>
    </source>
</evidence>
<proteinExistence type="predicted"/>
<comment type="caution">
    <text evidence="1">The sequence shown here is derived from an EMBL/GenBank/DDBJ whole genome shotgun (WGS) entry which is preliminary data.</text>
</comment>
<dbReference type="InParanoid" id="A0A024FUR9"/>
<keyword evidence="2" id="KW-1185">Reference proteome</keyword>
<protein>
    <submittedName>
        <fullName evidence="1">Uncharacterized protein</fullName>
    </submittedName>
</protein>
<dbReference type="EMBL" id="CAIX01000437">
    <property type="protein sequence ID" value="CCI10893.1"/>
    <property type="molecule type" value="Genomic_DNA"/>
</dbReference>
<gene>
    <name evidence="1" type="ORF">BN9_119040</name>
</gene>
<evidence type="ECO:0000313" key="2">
    <source>
        <dbReference type="Proteomes" id="UP000053237"/>
    </source>
</evidence>
<sequence length="106" mass="12849">MCVQLGYEIQQYDLDTAFNNEDLVEYVYMSPPIAKSNQFNYANCNEVWIETSIISMVQAISRVFLPLKFKHFTYSTRTYLFTVERQMFCRSPSVWMRYWWQQNQLI</sequence>
<name>A0A024FUR9_9STRA</name>
<dbReference type="AlphaFoldDB" id="A0A024FUR9"/>